<evidence type="ECO:0000259" key="3">
    <source>
        <dbReference type="PROSITE" id="PS01031"/>
    </source>
</evidence>
<feature type="domain" description="SHSP" evidence="3">
    <location>
        <begin position="1"/>
        <end position="104"/>
    </location>
</feature>
<dbReference type="EMBL" id="CAJNOQ010000655">
    <property type="protein sequence ID" value="CAF0825278.1"/>
    <property type="molecule type" value="Genomic_DNA"/>
</dbReference>
<dbReference type="EMBL" id="CAJOBC010000655">
    <property type="protein sequence ID" value="CAF3611989.1"/>
    <property type="molecule type" value="Genomic_DNA"/>
</dbReference>
<dbReference type="Proteomes" id="UP000663829">
    <property type="component" value="Unassembled WGS sequence"/>
</dbReference>
<dbReference type="GO" id="GO:0005737">
    <property type="term" value="C:cytoplasm"/>
    <property type="evidence" value="ECO:0007669"/>
    <property type="project" value="TreeGrafter"/>
</dbReference>
<dbReference type="InterPro" id="IPR002068">
    <property type="entry name" value="A-crystallin/Hsp20_dom"/>
</dbReference>
<comment type="similarity">
    <text evidence="1 2">Belongs to the small heat shock protein (HSP20) family.</text>
</comment>
<accession>A0A813ULA9</accession>
<dbReference type="PANTHER" id="PTHR45640">
    <property type="entry name" value="HEAT SHOCK PROTEIN HSP-12.2-RELATED"/>
    <property type="match status" value="1"/>
</dbReference>
<evidence type="ECO:0000256" key="2">
    <source>
        <dbReference type="RuleBase" id="RU003616"/>
    </source>
</evidence>
<feature type="domain" description="SHSP" evidence="3">
    <location>
        <begin position="206"/>
        <end position="309"/>
    </location>
</feature>
<dbReference type="PROSITE" id="PS01031">
    <property type="entry name" value="SHSP"/>
    <property type="match status" value="2"/>
</dbReference>
<dbReference type="GO" id="GO:0051082">
    <property type="term" value="F:unfolded protein binding"/>
    <property type="evidence" value="ECO:0007669"/>
    <property type="project" value="TreeGrafter"/>
</dbReference>
<dbReference type="GO" id="GO:0005634">
    <property type="term" value="C:nucleus"/>
    <property type="evidence" value="ECO:0007669"/>
    <property type="project" value="TreeGrafter"/>
</dbReference>
<dbReference type="AlphaFoldDB" id="A0A813ULA9"/>
<evidence type="ECO:0000256" key="1">
    <source>
        <dbReference type="PROSITE-ProRule" id="PRU00285"/>
    </source>
</evidence>
<dbReference type="CDD" id="cd06526">
    <property type="entry name" value="metazoan_ACD"/>
    <property type="match status" value="2"/>
</dbReference>
<dbReference type="InterPro" id="IPR008978">
    <property type="entry name" value="HSP20-like_chaperone"/>
</dbReference>
<sequence length="309" mass="35235">MNNSAVQPGSECTRIEVVVSEFSKGEISVKLRRDNTILVHALHLDQYAADNFFRKELVKTFQIPAGADIDKIRSIIRQTGVLTIDIPMLRDQDAIRRSREQLLDTFNPKPTKQSTGTDQKWSLNNAYSYNRSASQGHVEDVSTLTNKNNRDDYPTKIIRKSESAIDVGDSHYETNNAHVQTDLNSNTYDRHISQQQNPYEDTTPFNIADFLQSKFSPTFTPNGKKLILKLNTRGYDAQDLSVKLFDNTLLVQGRKSNEKDISNNNTMYDAQKSFTQSIRLPNGVDTRRVASRVTQDNYLLIEVPLTRRM</sequence>
<dbReference type="Gene3D" id="2.60.40.790">
    <property type="match status" value="2"/>
</dbReference>
<dbReference type="OrthoDB" id="10060792at2759"/>
<reference evidence="4" key="1">
    <citation type="submission" date="2021-02" db="EMBL/GenBank/DDBJ databases">
        <authorList>
            <person name="Nowell W R."/>
        </authorList>
    </citation>
    <scope>NUCLEOTIDE SEQUENCE</scope>
</reference>
<evidence type="ECO:0000313" key="4">
    <source>
        <dbReference type="EMBL" id="CAF0825278.1"/>
    </source>
</evidence>
<name>A0A813ULA9_9BILA</name>
<gene>
    <name evidence="4" type="ORF">GPM918_LOCUS4763</name>
    <name evidence="5" type="ORF">SRO942_LOCUS4764</name>
</gene>
<dbReference type="PANTHER" id="PTHR45640:SF26">
    <property type="entry name" value="RE23625P"/>
    <property type="match status" value="1"/>
</dbReference>
<protein>
    <recommendedName>
        <fullName evidence="3">SHSP domain-containing protein</fullName>
    </recommendedName>
</protein>
<comment type="caution">
    <text evidence="4">The sequence shown here is derived from an EMBL/GenBank/DDBJ whole genome shotgun (WGS) entry which is preliminary data.</text>
</comment>
<dbReference type="GO" id="GO:0009408">
    <property type="term" value="P:response to heat"/>
    <property type="evidence" value="ECO:0007669"/>
    <property type="project" value="TreeGrafter"/>
</dbReference>
<evidence type="ECO:0000313" key="5">
    <source>
        <dbReference type="EMBL" id="CAF3611989.1"/>
    </source>
</evidence>
<organism evidence="4 6">
    <name type="scientific">Didymodactylos carnosus</name>
    <dbReference type="NCBI Taxonomy" id="1234261"/>
    <lineage>
        <taxon>Eukaryota</taxon>
        <taxon>Metazoa</taxon>
        <taxon>Spiralia</taxon>
        <taxon>Gnathifera</taxon>
        <taxon>Rotifera</taxon>
        <taxon>Eurotatoria</taxon>
        <taxon>Bdelloidea</taxon>
        <taxon>Philodinida</taxon>
        <taxon>Philodinidae</taxon>
        <taxon>Didymodactylos</taxon>
    </lineage>
</organism>
<dbReference type="GO" id="GO:0042026">
    <property type="term" value="P:protein refolding"/>
    <property type="evidence" value="ECO:0007669"/>
    <property type="project" value="TreeGrafter"/>
</dbReference>
<dbReference type="SUPFAM" id="SSF49764">
    <property type="entry name" value="HSP20-like chaperones"/>
    <property type="match status" value="2"/>
</dbReference>
<dbReference type="Proteomes" id="UP000681722">
    <property type="component" value="Unassembled WGS sequence"/>
</dbReference>
<proteinExistence type="inferred from homology"/>
<evidence type="ECO:0000313" key="6">
    <source>
        <dbReference type="Proteomes" id="UP000663829"/>
    </source>
</evidence>
<dbReference type="InterPro" id="IPR001436">
    <property type="entry name" value="Alpha-crystallin/sHSP_animal"/>
</dbReference>
<keyword evidence="6" id="KW-1185">Reference proteome</keyword>
<dbReference type="Pfam" id="PF00011">
    <property type="entry name" value="HSP20"/>
    <property type="match status" value="2"/>
</dbReference>